<feature type="region of interest" description="Disordered" evidence="1">
    <location>
        <begin position="125"/>
        <end position="151"/>
    </location>
</feature>
<name>A0A096AYG6_9BACT</name>
<dbReference type="Proteomes" id="UP000029614">
    <property type="component" value="Unassembled WGS sequence"/>
</dbReference>
<comment type="caution">
    <text evidence="2">The sequence shown here is derived from an EMBL/GenBank/DDBJ whole genome shotgun (WGS) entry which is preliminary data.</text>
</comment>
<accession>A0A096AYG6</accession>
<proteinExistence type="predicted"/>
<organism evidence="2 3">
    <name type="scientific">Prevotella amnii DNF00058</name>
    <dbReference type="NCBI Taxonomy" id="1401066"/>
    <lineage>
        <taxon>Bacteria</taxon>
        <taxon>Pseudomonadati</taxon>
        <taxon>Bacteroidota</taxon>
        <taxon>Bacteroidia</taxon>
        <taxon>Bacteroidales</taxon>
        <taxon>Prevotellaceae</taxon>
        <taxon>Prevotella</taxon>
    </lineage>
</organism>
<evidence type="ECO:0000313" key="3">
    <source>
        <dbReference type="Proteomes" id="UP000029614"/>
    </source>
</evidence>
<dbReference type="EMBL" id="JRNU01000025">
    <property type="protein sequence ID" value="KGF51751.1"/>
    <property type="molecule type" value="Genomic_DNA"/>
</dbReference>
<dbReference type="RefSeq" id="WP_036855737.1">
    <property type="nucleotide sequence ID" value="NZ_JRNU01000025.1"/>
</dbReference>
<feature type="compositionally biased region" description="Low complexity" evidence="1">
    <location>
        <begin position="142"/>
        <end position="151"/>
    </location>
</feature>
<protein>
    <submittedName>
        <fullName evidence="2">Uncharacterized protein</fullName>
    </submittedName>
</protein>
<sequence>MTRSEVLYDNYSSIYGDNYVAPAYVGNIPSGLPLVDYKASELLMPINPVTGHRDGDLSRLFNPMTPASEKELIMSNLQVLKSNDSRKGLSDEDIMLMIPSKYISDPVEINQYLEELKGYRDALLIKDDDNEDDNSPAPADPPAGNGDNDTL</sequence>
<evidence type="ECO:0000256" key="1">
    <source>
        <dbReference type="SAM" id="MobiDB-lite"/>
    </source>
</evidence>
<dbReference type="OrthoDB" id="1083186at2"/>
<dbReference type="AlphaFoldDB" id="A0A096AYG6"/>
<gene>
    <name evidence="2" type="ORF">HMPREF9302_06380</name>
</gene>
<evidence type="ECO:0000313" key="2">
    <source>
        <dbReference type="EMBL" id="KGF51751.1"/>
    </source>
</evidence>
<keyword evidence="3" id="KW-1185">Reference proteome</keyword>
<reference evidence="2 3" key="1">
    <citation type="submission" date="2014-07" db="EMBL/GenBank/DDBJ databases">
        <authorList>
            <person name="McCorrison J."/>
            <person name="Sanka R."/>
            <person name="Torralba M."/>
            <person name="Gillis M."/>
            <person name="Haft D.H."/>
            <person name="Methe B."/>
            <person name="Sutton G."/>
            <person name="Nelson K.E."/>
        </authorList>
    </citation>
    <scope>NUCLEOTIDE SEQUENCE [LARGE SCALE GENOMIC DNA]</scope>
    <source>
        <strain evidence="2 3">DNF00058</strain>
    </source>
</reference>